<comment type="caution">
    <text evidence="2">The sequence shown here is derived from an EMBL/GenBank/DDBJ whole genome shotgun (WGS) entry which is preliminary data.</text>
</comment>
<gene>
    <name evidence="2" type="ORF">BG36_01335</name>
</gene>
<feature type="region of interest" description="Disordered" evidence="1">
    <location>
        <begin position="1"/>
        <end position="30"/>
    </location>
</feature>
<dbReference type="AlphaFoldDB" id="A0A011UWM6"/>
<dbReference type="STRING" id="69279.BG36_01335"/>
<accession>A0A011UWM6</accession>
<evidence type="ECO:0000313" key="2">
    <source>
        <dbReference type="EMBL" id="EXL10636.1"/>
    </source>
</evidence>
<dbReference type="Proteomes" id="UP000019849">
    <property type="component" value="Unassembled WGS sequence"/>
</dbReference>
<organism evidence="2 3">
    <name type="scientific">Aquamicrobium defluvii</name>
    <dbReference type="NCBI Taxonomy" id="69279"/>
    <lineage>
        <taxon>Bacteria</taxon>
        <taxon>Pseudomonadati</taxon>
        <taxon>Pseudomonadota</taxon>
        <taxon>Alphaproteobacteria</taxon>
        <taxon>Hyphomicrobiales</taxon>
        <taxon>Phyllobacteriaceae</taxon>
        <taxon>Aquamicrobium</taxon>
    </lineage>
</organism>
<protein>
    <submittedName>
        <fullName evidence="2">Uncharacterized protein</fullName>
    </submittedName>
</protein>
<evidence type="ECO:0000313" key="3">
    <source>
        <dbReference type="Proteomes" id="UP000019849"/>
    </source>
</evidence>
<reference evidence="2 3" key="1">
    <citation type="submission" date="2014-02" db="EMBL/GenBank/DDBJ databases">
        <title>Aquamicrobium defluvii Genome sequencing.</title>
        <authorList>
            <person name="Wang X."/>
        </authorList>
    </citation>
    <scope>NUCLEOTIDE SEQUENCE [LARGE SCALE GENOMIC DNA]</scope>
    <source>
        <strain evidence="2 3">W13Z1</strain>
    </source>
</reference>
<proteinExistence type="predicted"/>
<sequence>MPEQLKLNARPVPGSMNGSTTAETSGRHVPMAVQKPCVAISSSERFIRASTWGHGEIEASDHPAAKIHRQCQPRPPERSTILFVNNEDICLGVVNLDDLQRSRNFELARSGNRRLLNLRLAARLG</sequence>
<evidence type="ECO:0000256" key="1">
    <source>
        <dbReference type="SAM" id="MobiDB-lite"/>
    </source>
</evidence>
<dbReference type="RefSeq" id="WP_051520314.1">
    <property type="nucleotide sequence ID" value="NZ_KK073877.1"/>
</dbReference>
<dbReference type="EMBL" id="JENY01000001">
    <property type="protein sequence ID" value="EXL10636.1"/>
    <property type="molecule type" value="Genomic_DNA"/>
</dbReference>
<dbReference type="PATRIC" id="fig|69279.3.peg.274"/>
<dbReference type="HOGENOM" id="CLU_1988004_0_0_5"/>
<name>A0A011UWM6_9HYPH</name>